<dbReference type="InterPro" id="IPR003489">
    <property type="entry name" value="RHF/RaiA"/>
</dbReference>
<dbReference type="AlphaFoldDB" id="A0A1X9YX65"/>
<name>A0A1X9YX65_9BACT</name>
<keyword evidence="2" id="KW-1185">Reference proteome</keyword>
<reference evidence="2" key="1">
    <citation type="submission" date="2017-05" db="EMBL/GenBank/DDBJ databases">
        <authorList>
            <person name="Ray J."/>
            <person name="Price M."/>
            <person name="Deutschbauer A."/>
        </authorList>
    </citation>
    <scope>NUCLEOTIDE SEQUENCE [LARGE SCALE GENOMIC DNA]</scope>
    <source>
        <strain evidence="2">DSM 19842</strain>
    </source>
</reference>
<dbReference type="OrthoDB" id="9808702at2"/>
<dbReference type="EMBL" id="CP021235">
    <property type="protein sequence ID" value="ARS37344.1"/>
    <property type="molecule type" value="Genomic_DNA"/>
</dbReference>
<organism evidence="1 2">
    <name type="scientific">Pontibacter actiniarum</name>
    <dbReference type="NCBI Taxonomy" id="323450"/>
    <lineage>
        <taxon>Bacteria</taxon>
        <taxon>Pseudomonadati</taxon>
        <taxon>Bacteroidota</taxon>
        <taxon>Cytophagia</taxon>
        <taxon>Cytophagales</taxon>
        <taxon>Hymenobacteraceae</taxon>
        <taxon>Pontibacter</taxon>
    </lineage>
</organism>
<dbReference type="Proteomes" id="UP000266292">
    <property type="component" value="Chromosome"/>
</dbReference>
<evidence type="ECO:0000313" key="2">
    <source>
        <dbReference type="Proteomes" id="UP000266292"/>
    </source>
</evidence>
<dbReference type="InterPro" id="IPR036567">
    <property type="entry name" value="RHF-like"/>
</dbReference>
<proteinExistence type="predicted"/>
<evidence type="ECO:0000313" key="1">
    <source>
        <dbReference type="EMBL" id="ARS37344.1"/>
    </source>
</evidence>
<accession>A0A1X9YX65</accession>
<dbReference type="KEGG" id="pact:CA264_19030"/>
<dbReference type="RefSeq" id="WP_025608993.1">
    <property type="nucleotide sequence ID" value="NZ_CP021235.1"/>
</dbReference>
<dbReference type="Pfam" id="PF02482">
    <property type="entry name" value="Ribosomal_S30AE"/>
    <property type="match status" value="1"/>
</dbReference>
<gene>
    <name evidence="1" type="ORF">CA264_19030</name>
</gene>
<protein>
    <submittedName>
        <fullName evidence="1">Ribosomal subunit interface protein</fullName>
    </submittedName>
</protein>
<dbReference type="NCBIfam" id="TIGR00741">
    <property type="entry name" value="yfiA"/>
    <property type="match status" value="1"/>
</dbReference>
<sequence>MKLQMHSIHFEADRQLTDFVQHRIDKLETFYDRIVEGEVFLKHNNSDGIATKTVEIKLFVPGSTLFSKEEAPSFEAAADAAVEAMRRQLKKFKEKQMAH</sequence>
<dbReference type="STRING" id="709015.GCA_000472485_03843"/>
<dbReference type="SUPFAM" id="SSF69754">
    <property type="entry name" value="Ribosome binding protein Y (YfiA homologue)"/>
    <property type="match status" value="1"/>
</dbReference>
<dbReference type="Gene3D" id="3.30.160.100">
    <property type="entry name" value="Ribosome hibernation promotion factor-like"/>
    <property type="match status" value="1"/>
</dbReference>
<dbReference type="CDD" id="cd00552">
    <property type="entry name" value="RaiA"/>
    <property type="match status" value="1"/>
</dbReference>